<dbReference type="Pfam" id="PF03564">
    <property type="entry name" value="DUF1759"/>
    <property type="match status" value="1"/>
</dbReference>
<gene>
    <name evidence="2" type="primary">LOC102803860</name>
</gene>
<keyword evidence="1" id="KW-1185">Reference proteome</keyword>
<dbReference type="RefSeq" id="XP_006819849.1">
    <property type="nucleotide sequence ID" value="XM_006819786.1"/>
</dbReference>
<name>A0ABM0MIK8_SACKO</name>
<sequence>MAQVEGEAAKTIEGLQLSSANYKEALQLLKDRYGQPHKLISCHMTALWQLPKPNTTIVSIRSFYDSLETHIRGLKSLGKTEESYGELLVPIVLDKLPQSVKIQISREHGDKAWTITELKDALYKEIQANQAAINIGNEQYDNPIPTAATLHVGTRAKPKPCVFCQGSHLSGRCQVVSDDKTRMEILVKNKICFNCFGGKHRSTECWSKFSCRKCGKRHHTSICDASQKHGENTRTTTETPNTTHVNLTPTSGPTLLKTAIGNCNVCIDKSTREALFWIDVYLLTTDGGHAV</sequence>
<dbReference type="PANTHER" id="PTHR47331">
    <property type="entry name" value="PHD-TYPE DOMAIN-CONTAINING PROTEIN"/>
    <property type="match status" value="1"/>
</dbReference>
<evidence type="ECO:0000313" key="1">
    <source>
        <dbReference type="Proteomes" id="UP000694865"/>
    </source>
</evidence>
<evidence type="ECO:0000313" key="2">
    <source>
        <dbReference type="RefSeq" id="XP_006819849.1"/>
    </source>
</evidence>
<dbReference type="InterPro" id="IPR005312">
    <property type="entry name" value="DUF1759"/>
</dbReference>
<accession>A0ABM0MIK8</accession>
<dbReference type="Proteomes" id="UP000694865">
    <property type="component" value="Unplaced"/>
</dbReference>
<organism evidence="1 2">
    <name type="scientific">Saccoglossus kowalevskii</name>
    <name type="common">Acorn worm</name>
    <dbReference type="NCBI Taxonomy" id="10224"/>
    <lineage>
        <taxon>Eukaryota</taxon>
        <taxon>Metazoa</taxon>
        <taxon>Hemichordata</taxon>
        <taxon>Enteropneusta</taxon>
        <taxon>Harrimaniidae</taxon>
        <taxon>Saccoglossus</taxon>
    </lineage>
</organism>
<reference evidence="2" key="1">
    <citation type="submission" date="2025-08" db="UniProtKB">
        <authorList>
            <consortium name="RefSeq"/>
        </authorList>
    </citation>
    <scope>IDENTIFICATION</scope>
    <source>
        <tissue evidence="2">Testes</tissue>
    </source>
</reference>
<protein>
    <submittedName>
        <fullName evidence="2">Uncharacterized protein LOC102803860</fullName>
    </submittedName>
</protein>
<dbReference type="GeneID" id="102803860"/>
<proteinExistence type="predicted"/>